<name>A0A1L4D398_9BACT</name>
<keyword evidence="1" id="KW-0732">Signal</keyword>
<dbReference type="SUPFAM" id="SSF56935">
    <property type="entry name" value="Porins"/>
    <property type="match status" value="1"/>
</dbReference>
<keyword evidence="3" id="KW-1185">Reference proteome</keyword>
<proteinExistence type="predicted"/>
<feature type="chain" id="PRO_5012250543" description="Transporter" evidence="1">
    <location>
        <begin position="27"/>
        <end position="292"/>
    </location>
</feature>
<organism evidence="2 3">
    <name type="scientific">Silvanigrella aquatica</name>
    <dbReference type="NCBI Taxonomy" id="1915309"/>
    <lineage>
        <taxon>Bacteria</taxon>
        <taxon>Pseudomonadati</taxon>
        <taxon>Bdellovibrionota</taxon>
        <taxon>Oligoflexia</taxon>
        <taxon>Silvanigrellales</taxon>
        <taxon>Silvanigrellaceae</taxon>
        <taxon>Silvanigrella</taxon>
    </lineage>
</organism>
<dbReference type="OrthoDB" id="5291365at2"/>
<dbReference type="EMBL" id="CP017834">
    <property type="protein sequence ID" value="APJ04673.1"/>
    <property type="molecule type" value="Genomic_DNA"/>
</dbReference>
<dbReference type="RefSeq" id="WP_148698427.1">
    <property type="nucleotide sequence ID" value="NZ_CP017834.1"/>
</dbReference>
<gene>
    <name evidence="2" type="ORF">AXG55_12470</name>
</gene>
<dbReference type="Proteomes" id="UP000184731">
    <property type="component" value="Chromosome"/>
</dbReference>
<evidence type="ECO:0008006" key="4">
    <source>
        <dbReference type="Google" id="ProtNLM"/>
    </source>
</evidence>
<evidence type="ECO:0000313" key="3">
    <source>
        <dbReference type="Proteomes" id="UP000184731"/>
    </source>
</evidence>
<evidence type="ECO:0000256" key="1">
    <source>
        <dbReference type="SAM" id="SignalP"/>
    </source>
</evidence>
<reference evidence="2 3" key="1">
    <citation type="submission" date="2016-10" db="EMBL/GenBank/DDBJ databases">
        <title>Silvanigrella aquatica sp. nov., isolated from a freshwater lake located in the Black Forest, Germany, description of Silvanigrellaceae fam. nov., Silvanigrellales ord. nov., reclassification of the order Bdellovibrionales in the class Oligoflexia, reclassification of the families Bacteriovoracaceae and Halobacteriovoraceae in the new order Bacteriovoracales ord. nov., and reclassification of the family Pseudobacteriovoracaceae in the order Oligoflexiales.</title>
        <authorList>
            <person name="Hahn M.W."/>
            <person name="Schmidt J."/>
            <person name="Koll U."/>
            <person name="Rohde M."/>
            <person name="Verbag S."/>
            <person name="Pitt A."/>
            <person name="Nakai R."/>
            <person name="Naganuma T."/>
            <person name="Lang E."/>
        </authorList>
    </citation>
    <scope>NUCLEOTIDE SEQUENCE [LARGE SCALE GENOMIC DNA]</scope>
    <source>
        <strain evidence="2 3">MWH-Nonnen-W8red</strain>
    </source>
</reference>
<dbReference type="STRING" id="1915309.AXG55_12470"/>
<protein>
    <recommendedName>
        <fullName evidence="4">Transporter</fullName>
    </recommendedName>
</protein>
<evidence type="ECO:0000313" key="2">
    <source>
        <dbReference type="EMBL" id="APJ04673.1"/>
    </source>
</evidence>
<dbReference type="KEGG" id="saqi:AXG55_12470"/>
<accession>A0A1L4D398</accession>
<dbReference type="AlphaFoldDB" id="A0A1L4D398"/>
<feature type="signal peptide" evidence="1">
    <location>
        <begin position="1"/>
        <end position="26"/>
    </location>
</feature>
<sequence>MSFKLKKIILVQFCFSILFISHSAFADNVKPSAALNVPTSSFAAGSGAGASAPGDASVMDANPAILPALKKQYSVFGGTSWQNYFDLLEAGVFDSTTTPVAMVIRGRQTIPNETSRDRSFKAAFGYQIPAIPNLSVGLSGEYQQLGLTDSWQWQNSNYRMGAGLFYQINTSWQQPFFLGLSTNGLFDKYNASIIDVGVSTVALNQFYTLNADVLFDSKNGFQSVIGGVNILAQTFFELKGSVGYNPKNERFFWGSGIFFKGPLLHLYYTLVKTDSDDTTLRQTAGVELAFSL</sequence>